<dbReference type="InterPro" id="IPR000073">
    <property type="entry name" value="AB_hydrolase_1"/>
</dbReference>
<comment type="caution">
    <text evidence="3">The sequence shown here is derived from an EMBL/GenBank/DDBJ whole genome shotgun (WGS) entry which is preliminary data.</text>
</comment>
<dbReference type="SUPFAM" id="SSF53474">
    <property type="entry name" value="alpha/beta-Hydrolases"/>
    <property type="match status" value="1"/>
</dbReference>
<reference evidence="3" key="1">
    <citation type="journal article" date="2020" name="Stud. Mycol.">
        <title>101 Dothideomycetes genomes: a test case for predicting lifestyles and emergence of pathogens.</title>
        <authorList>
            <person name="Haridas S."/>
            <person name="Albert R."/>
            <person name="Binder M."/>
            <person name="Bloem J."/>
            <person name="Labutti K."/>
            <person name="Salamov A."/>
            <person name="Andreopoulos B."/>
            <person name="Baker S."/>
            <person name="Barry K."/>
            <person name="Bills G."/>
            <person name="Bluhm B."/>
            <person name="Cannon C."/>
            <person name="Castanera R."/>
            <person name="Culley D."/>
            <person name="Daum C."/>
            <person name="Ezra D."/>
            <person name="Gonzalez J."/>
            <person name="Henrissat B."/>
            <person name="Kuo A."/>
            <person name="Liang C."/>
            <person name="Lipzen A."/>
            <person name="Lutzoni F."/>
            <person name="Magnuson J."/>
            <person name="Mondo S."/>
            <person name="Nolan M."/>
            <person name="Ohm R."/>
            <person name="Pangilinan J."/>
            <person name="Park H.-J."/>
            <person name="Ramirez L."/>
            <person name="Alfaro M."/>
            <person name="Sun H."/>
            <person name="Tritt A."/>
            <person name="Yoshinaga Y."/>
            <person name="Zwiers L.-H."/>
            <person name="Turgeon B."/>
            <person name="Goodwin S."/>
            <person name="Spatafora J."/>
            <person name="Crous P."/>
            <person name="Grigoriev I."/>
        </authorList>
    </citation>
    <scope>NUCLEOTIDE SEQUENCE</scope>
    <source>
        <strain evidence="3">CBS 125425</strain>
    </source>
</reference>
<sequence>MPYLTTNDSVQLFYKDWGNVTGPPVFLSHGWPLNSDNWENQMFFLANQGYRAVAYDRRGHGRSDQPWFGNDVDTWAGDIAQIIEELDLKDTILIGHSTGGGDITRYVTNHGSERVKGMVLIDTITPYIIQTPETPNGVPISVFDSFRDAMLKDRSYFFQQVPSGPFFGYNRPGVKPSQGQIDSWWAQGMQAGFKATYDTTFSWETDFREEMKKIDFPVLVIHGDDDQVVPFKAGGAENLKYLKNATLKVYEGGPHGLPNVEIDGINNDILNFSKSLG</sequence>
<dbReference type="OrthoDB" id="408373at2759"/>
<feature type="domain" description="AB hydrolase-1" evidence="2">
    <location>
        <begin position="23"/>
        <end position="255"/>
    </location>
</feature>
<dbReference type="PANTHER" id="PTHR43433">
    <property type="entry name" value="HYDROLASE, ALPHA/BETA FOLD FAMILY PROTEIN"/>
    <property type="match status" value="1"/>
</dbReference>
<keyword evidence="4" id="KW-1185">Reference proteome</keyword>
<evidence type="ECO:0000313" key="4">
    <source>
        <dbReference type="Proteomes" id="UP000799444"/>
    </source>
</evidence>
<organism evidence="3 4">
    <name type="scientific">Polyplosphaeria fusca</name>
    <dbReference type="NCBI Taxonomy" id="682080"/>
    <lineage>
        <taxon>Eukaryota</taxon>
        <taxon>Fungi</taxon>
        <taxon>Dikarya</taxon>
        <taxon>Ascomycota</taxon>
        <taxon>Pezizomycotina</taxon>
        <taxon>Dothideomycetes</taxon>
        <taxon>Pleosporomycetidae</taxon>
        <taxon>Pleosporales</taxon>
        <taxon>Tetraplosphaeriaceae</taxon>
        <taxon>Polyplosphaeria</taxon>
    </lineage>
</organism>
<dbReference type="InterPro" id="IPR029058">
    <property type="entry name" value="AB_hydrolase_fold"/>
</dbReference>
<dbReference type="EMBL" id="ML996176">
    <property type="protein sequence ID" value="KAF2732483.1"/>
    <property type="molecule type" value="Genomic_DNA"/>
</dbReference>
<keyword evidence="3" id="KW-0378">Hydrolase</keyword>
<dbReference type="PRINTS" id="PR00111">
    <property type="entry name" value="ABHYDROLASE"/>
</dbReference>
<dbReference type="PANTHER" id="PTHR43433:SF3">
    <property type="entry name" value="NON-HEME CHLOROPEROXIDASE"/>
    <property type="match status" value="1"/>
</dbReference>
<comment type="similarity">
    <text evidence="1">Belongs to the AB hydrolase superfamily. Bacterial non-heme haloperoxidase / perhydrolase family.</text>
</comment>
<dbReference type="Proteomes" id="UP000799444">
    <property type="component" value="Unassembled WGS sequence"/>
</dbReference>
<dbReference type="Pfam" id="PF00561">
    <property type="entry name" value="Abhydrolase_1"/>
    <property type="match status" value="1"/>
</dbReference>
<accession>A0A9P4QRJ6</accession>
<proteinExistence type="inferred from homology"/>
<keyword evidence="3" id="KW-0808">Transferase</keyword>
<protein>
    <submittedName>
        <fullName evidence="3">Hydrolases or acyltransferase</fullName>
    </submittedName>
</protein>
<gene>
    <name evidence="3" type="ORF">EJ04DRAFT_470030</name>
</gene>
<dbReference type="AlphaFoldDB" id="A0A9P4QRJ6"/>
<evidence type="ECO:0000256" key="1">
    <source>
        <dbReference type="ARBA" id="ARBA00038128"/>
    </source>
</evidence>
<dbReference type="Gene3D" id="3.40.50.1820">
    <property type="entry name" value="alpha/beta hydrolase"/>
    <property type="match status" value="1"/>
</dbReference>
<keyword evidence="3" id="KW-0012">Acyltransferase</keyword>
<dbReference type="PRINTS" id="PR00412">
    <property type="entry name" value="EPOXHYDRLASE"/>
</dbReference>
<dbReference type="GO" id="GO:0016787">
    <property type="term" value="F:hydrolase activity"/>
    <property type="evidence" value="ECO:0007669"/>
    <property type="project" value="UniProtKB-KW"/>
</dbReference>
<evidence type="ECO:0000313" key="3">
    <source>
        <dbReference type="EMBL" id="KAF2732483.1"/>
    </source>
</evidence>
<dbReference type="InterPro" id="IPR000639">
    <property type="entry name" value="Epox_hydrolase-like"/>
</dbReference>
<dbReference type="FunFam" id="3.40.50.1820:FF:000205">
    <property type="entry name" value="Non-haem bromoperoxidase BPO-A2"/>
    <property type="match status" value="1"/>
</dbReference>
<dbReference type="GO" id="GO:0016746">
    <property type="term" value="F:acyltransferase activity"/>
    <property type="evidence" value="ECO:0007669"/>
    <property type="project" value="UniProtKB-KW"/>
</dbReference>
<dbReference type="InterPro" id="IPR050471">
    <property type="entry name" value="AB_hydrolase"/>
</dbReference>
<evidence type="ECO:0000259" key="2">
    <source>
        <dbReference type="Pfam" id="PF00561"/>
    </source>
</evidence>
<name>A0A9P4QRJ6_9PLEO</name>